<gene>
    <name evidence="4" type="primary">LOC113934329</name>
</gene>
<evidence type="ECO:0000256" key="1">
    <source>
        <dbReference type="ARBA" id="ARBA00035009"/>
    </source>
</evidence>
<dbReference type="PANTHER" id="PTHR21859">
    <property type="entry name" value="ACROSOME-SPECIFIC PROTEIN"/>
    <property type="match status" value="1"/>
</dbReference>
<keyword evidence="3" id="KW-1185">Reference proteome</keyword>
<evidence type="ECO:0000313" key="3">
    <source>
        <dbReference type="Proteomes" id="UP000515165"/>
    </source>
</evidence>
<dbReference type="GeneID" id="113934329"/>
<dbReference type="PANTHER" id="PTHR21859:SF15">
    <property type="entry name" value="PROTEIN SPATA31F1-RELATED"/>
    <property type="match status" value="1"/>
</dbReference>
<name>A0A6P9FFD3_ZALCA</name>
<dbReference type="KEGG" id="zca:113934329"/>
<sequence length="360" mass="39278">MPHLFDQAKAILQGHINFKCGQIHQGKVPARVYSSWQCIIPGDLQVAPFTCIPESKPLELQAATDPALKQKAVPWIPMALDQQQQASPDAVTEHTKLSQVLSEGAIEKLETTLQHKYLAFLSGLPALYYVALSRAMAPAISTQAVIAGMVAGPGEFPSEPLTQMISSEERCLSPGPCFQDANETCADIEDELQVEEQVEEVIKTVPLESQAEASGPYTLKKPILAKLNFHLRKKILEIQLGIPIKARLSREQTVATPDNTSTQESLGSLNNQGKTWLQDLPIPPDTPHVPDPEWLHLKEQLALELKAVQQNQKQPSSRPIPHGSAHWTSQPSWGHDRGPGALCSLGGQCEQPQPGGALEP</sequence>
<proteinExistence type="inferred from homology"/>
<evidence type="ECO:0000313" key="4">
    <source>
        <dbReference type="RefSeq" id="XP_035579367.1"/>
    </source>
</evidence>
<dbReference type="OrthoDB" id="9449847at2759"/>
<accession>A0A6P9FFD3</accession>
<protein>
    <submittedName>
        <fullName evidence="4">Protein FAM205A-like</fullName>
    </submittedName>
</protein>
<dbReference type="Proteomes" id="UP000515165">
    <property type="component" value="Chromosome 13"/>
</dbReference>
<reference evidence="4" key="1">
    <citation type="submission" date="2025-08" db="UniProtKB">
        <authorList>
            <consortium name="RefSeq"/>
        </authorList>
    </citation>
    <scope>IDENTIFICATION</scope>
    <source>
        <tissue evidence="4">Blood</tissue>
    </source>
</reference>
<dbReference type="AlphaFoldDB" id="A0A6P9FFD3"/>
<feature type="compositionally biased region" description="Polar residues" evidence="2">
    <location>
        <begin position="308"/>
        <end position="317"/>
    </location>
</feature>
<dbReference type="RefSeq" id="XP_035579367.1">
    <property type="nucleotide sequence ID" value="XM_035723474.1"/>
</dbReference>
<comment type="similarity">
    <text evidence="1">Belongs to the SPATA31 family.</text>
</comment>
<organism evidence="3 4">
    <name type="scientific">Zalophus californianus</name>
    <name type="common">California sealion</name>
    <dbReference type="NCBI Taxonomy" id="9704"/>
    <lineage>
        <taxon>Eukaryota</taxon>
        <taxon>Metazoa</taxon>
        <taxon>Chordata</taxon>
        <taxon>Craniata</taxon>
        <taxon>Vertebrata</taxon>
        <taxon>Euteleostomi</taxon>
        <taxon>Mammalia</taxon>
        <taxon>Eutheria</taxon>
        <taxon>Laurasiatheria</taxon>
        <taxon>Carnivora</taxon>
        <taxon>Caniformia</taxon>
        <taxon>Pinnipedia</taxon>
        <taxon>Otariidae</taxon>
        <taxon>Zalophus</taxon>
    </lineage>
</organism>
<feature type="region of interest" description="Disordered" evidence="2">
    <location>
        <begin position="308"/>
        <end position="360"/>
    </location>
</feature>
<evidence type="ECO:0000256" key="2">
    <source>
        <dbReference type="SAM" id="MobiDB-lite"/>
    </source>
</evidence>